<evidence type="ECO:0000259" key="1">
    <source>
        <dbReference type="PROSITE" id="PS50943"/>
    </source>
</evidence>
<dbReference type="KEGG" id="panc:E2636_16460"/>
<dbReference type="Proteomes" id="UP000294292">
    <property type="component" value="Chromosome"/>
</dbReference>
<evidence type="ECO:0000313" key="3">
    <source>
        <dbReference type="Proteomes" id="UP000294292"/>
    </source>
</evidence>
<dbReference type="AlphaFoldDB" id="A0A4P7A0W5"/>
<accession>A0A4P7A0W5</accession>
<keyword evidence="3" id="KW-1185">Reference proteome</keyword>
<dbReference type="CDD" id="cd00093">
    <property type="entry name" value="HTH_XRE"/>
    <property type="match status" value="1"/>
</dbReference>
<name>A0A4P7A0W5_9BACL</name>
<dbReference type="GO" id="GO:0003677">
    <property type="term" value="F:DNA binding"/>
    <property type="evidence" value="ECO:0007669"/>
    <property type="project" value="InterPro"/>
</dbReference>
<proteinExistence type="predicted"/>
<dbReference type="SUPFAM" id="SSF47413">
    <property type="entry name" value="lambda repressor-like DNA-binding domains"/>
    <property type="match status" value="1"/>
</dbReference>
<reference evidence="2 3" key="1">
    <citation type="submission" date="2019-03" db="EMBL/GenBank/DDBJ databases">
        <title>Complete genome sequence of Paenisporosarcina antarctica CGMCC 1.6503T.</title>
        <authorList>
            <person name="Rong J.-C."/>
            <person name="Chi N.-Y."/>
            <person name="Zhang Q.-F."/>
        </authorList>
    </citation>
    <scope>NUCLEOTIDE SEQUENCE [LARGE SCALE GENOMIC DNA]</scope>
    <source>
        <strain evidence="2 3">CGMCC 1.6503</strain>
    </source>
</reference>
<sequence>MSKQLANVLKKRRRELGWTLKIAGEKSQSHPSLISYYEQDVRNPSLHMLKKLSKVYHLSYNNLLDLRFIEEEKDKTNIDNVMCAKMREMENEILMLRHSLKTIDELIISTRTHRDIEIKRIVAESLLPETQKFCFSCHNLSKAQYFKAYKKEDAPIINCVKCERHIFYKQDQQKNWIENFR</sequence>
<organism evidence="2 3">
    <name type="scientific">Paenisporosarcina antarctica</name>
    <dbReference type="NCBI Taxonomy" id="417367"/>
    <lineage>
        <taxon>Bacteria</taxon>
        <taxon>Bacillati</taxon>
        <taxon>Bacillota</taxon>
        <taxon>Bacilli</taxon>
        <taxon>Bacillales</taxon>
        <taxon>Caryophanaceae</taxon>
        <taxon>Paenisporosarcina</taxon>
    </lineage>
</organism>
<dbReference type="Gene3D" id="1.10.260.40">
    <property type="entry name" value="lambda repressor-like DNA-binding domains"/>
    <property type="match status" value="1"/>
</dbReference>
<evidence type="ECO:0000313" key="2">
    <source>
        <dbReference type="EMBL" id="QBP42640.1"/>
    </source>
</evidence>
<dbReference type="PROSITE" id="PS50943">
    <property type="entry name" value="HTH_CROC1"/>
    <property type="match status" value="1"/>
</dbReference>
<gene>
    <name evidence="2" type="ORF">E2636_16460</name>
</gene>
<dbReference type="Pfam" id="PF01381">
    <property type="entry name" value="HTH_3"/>
    <property type="match status" value="1"/>
</dbReference>
<feature type="domain" description="HTH cro/C1-type" evidence="1">
    <location>
        <begin position="9"/>
        <end position="63"/>
    </location>
</feature>
<protein>
    <submittedName>
        <fullName evidence="2">XRE family transcriptional regulator</fullName>
    </submittedName>
</protein>
<dbReference type="EMBL" id="CP038015">
    <property type="protein sequence ID" value="QBP42640.1"/>
    <property type="molecule type" value="Genomic_DNA"/>
</dbReference>
<dbReference type="InterPro" id="IPR010982">
    <property type="entry name" value="Lambda_DNA-bd_dom_sf"/>
</dbReference>
<dbReference type="RefSeq" id="WP_134211210.1">
    <property type="nucleotide sequence ID" value="NZ_CP038015.1"/>
</dbReference>
<dbReference type="InterPro" id="IPR001387">
    <property type="entry name" value="Cro/C1-type_HTH"/>
</dbReference>
<dbReference type="SMART" id="SM00530">
    <property type="entry name" value="HTH_XRE"/>
    <property type="match status" value="1"/>
</dbReference>
<dbReference type="OrthoDB" id="5190137at2"/>